<protein>
    <submittedName>
        <fullName evidence="2">Uncharacterized protein</fullName>
    </submittedName>
</protein>
<evidence type="ECO:0000313" key="2">
    <source>
        <dbReference type="EMBL" id="CAI9552666.1"/>
    </source>
</evidence>
<keyword evidence="3" id="KW-1185">Reference proteome</keyword>
<proteinExistence type="predicted"/>
<name>A0ABN9BYU1_9NEOB</name>
<evidence type="ECO:0000256" key="1">
    <source>
        <dbReference type="SAM" id="MobiDB-lite"/>
    </source>
</evidence>
<evidence type="ECO:0000313" key="3">
    <source>
        <dbReference type="Proteomes" id="UP001162483"/>
    </source>
</evidence>
<comment type="caution">
    <text evidence="2">The sequence shown here is derived from an EMBL/GenBank/DDBJ whole genome shotgun (WGS) entry which is preliminary data.</text>
</comment>
<sequence length="65" mass="7022">MGDSKAPTGEGMAPLTETASKPLPFKQAHFLHSGIGRSGSWQEEQDLEEPETDSCFRKGIAMATK</sequence>
<dbReference type="EMBL" id="CATNWA010006718">
    <property type="protein sequence ID" value="CAI9552666.1"/>
    <property type="molecule type" value="Genomic_DNA"/>
</dbReference>
<feature type="region of interest" description="Disordered" evidence="1">
    <location>
        <begin position="1"/>
        <end position="22"/>
    </location>
</feature>
<gene>
    <name evidence="2" type="ORF">SPARVUS_LOCUS3928117</name>
</gene>
<dbReference type="Proteomes" id="UP001162483">
    <property type="component" value="Unassembled WGS sequence"/>
</dbReference>
<organism evidence="2 3">
    <name type="scientific">Staurois parvus</name>
    <dbReference type="NCBI Taxonomy" id="386267"/>
    <lineage>
        <taxon>Eukaryota</taxon>
        <taxon>Metazoa</taxon>
        <taxon>Chordata</taxon>
        <taxon>Craniata</taxon>
        <taxon>Vertebrata</taxon>
        <taxon>Euteleostomi</taxon>
        <taxon>Amphibia</taxon>
        <taxon>Batrachia</taxon>
        <taxon>Anura</taxon>
        <taxon>Neobatrachia</taxon>
        <taxon>Ranoidea</taxon>
        <taxon>Ranidae</taxon>
        <taxon>Staurois</taxon>
    </lineage>
</organism>
<accession>A0ABN9BYU1</accession>
<reference evidence="2" key="1">
    <citation type="submission" date="2023-05" db="EMBL/GenBank/DDBJ databases">
        <authorList>
            <person name="Stuckert A."/>
        </authorList>
    </citation>
    <scope>NUCLEOTIDE SEQUENCE</scope>
</reference>